<accession>A0ABX2TA45</accession>
<sequence length="102" mass="11673">MTTPAERDGHAARSHERLLDATRRLEALRSHAERQPAERRVELERTLDRLRGLRNRALARLEDCRLASGDAWPSMRHQAMAALNELLDGIAEVERRTRRAAA</sequence>
<comment type="caution">
    <text evidence="1">The sequence shown here is derived from an EMBL/GenBank/DDBJ whole genome shotgun (WGS) entry which is preliminary data.</text>
</comment>
<reference evidence="1 2" key="1">
    <citation type="submission" date="2020-05" db="EMBL/GenBank/DDBJ databases">
        <title>Azospirillum oleiclasticum sp. nov, a nitrogen-fixing and heavy crude oil-emulsifying bacterium isolated from the crude oil of Yumen Oilfield.</title>
        <authorList>
            <person name="Wu D."/>
            <person name="Cai M."/>
            <person name="Zhang X."/>
        </authorList>
    </citation>
    <scope>NUCLEOTIDE SEQUENCE [LARGE SCALE GENOMIC DNA]</scope>
    <source>
        <strain evidence="1 2">ROY-1-1-2</strain>
    </source>
</reference>
<dbReference type="RefSeq" id="WP_180282989.1">
    <property type="nucleotide sequence ID" value="NZ_JABFDB010000011.1"/>
</dbReference>
<protein>
    <submittedName>
        <fullName evidence="1">Uncharacterized protein</fullName>
    </submittedName>
</protein>
<organism evidence="1 2">
    <name type="scientific">Azospirillum oleiclasticum</name>
    <dbReference type="NCBI Taxonomy" id="2735135"/>
    <lineage>
        <taxon>Bacteria</taxon>
        <taxon>Pseudomonadati</taxon>
        <taxon>Pseudomonadota</taxon>
        <taxon>Alphaproteobacteria</taxon>
        <taxon>Rhodospirillales</taxon>
        <taxon>Azospirillaceae</taxon>
        <taxon>Azospirillum</taxon>
    </lineage>
</organism>
<gene>
    <name evidence="1" type="ORF">HND93_15960</name>
</gene>
<proteinExistence type="predicted"/>
<evidence type="ECO:0000313" key="2">
    <source>
        <dbReference type="Proteomes" id="UP000584642"/>
    </source>
</evidence>
<evidence type="ECO:0000313" key="1">
    <source>
        <dbReference type="EMBL" id="NYZ21212.1"/>
    </source>
</evidence>
<keyword evidence="2" id="KW-1185">Reference proteome</keyword>
<dbReference type="Proteomes" id="UP000584642">
    <property type="component" value="Unassembled WGS sequence"/>
</dbReference>
<name>A0ABX2TA45_9PROT</name>
<dbReference type="EMBL" id="JABFDB010000011">
    <property type="protein sequence ID" value="NYZ21212.1"/>
    <property type="molecule type" value="Genomic_DNA"/>
</dbReference>